<name>A0A5N6QQR1_9ROSI</name>
<keyword evidence="3" id="KW-0804">Transcription</keyword>
<reference evidence="7 8" key="1">
    <citation type="submission" date="2019-06" db="EMBL/GenBank/DDBJ databases">
        <title>A chromosomal-level reference genome of Carpinus fangiana (Coryloideae, Betulaceae).</title>
        <authorList>
            <person name="Yang X."/>
            <person name="Wang Z."/>
            <person name="Zhang L."/>
            <person name="Hao G."/>
            <person name="Liu J."/>
            <person name="Yang Y."/>
        </authorList>
    </citation>
    <scope>NUCLEOTIDE SEQUENCE [LARGE SCALE GENOMIC DNA]</scope>
    <source>
        <strain evidence="7">Cfa_2016G</strain>
        <tissue evidence="7">Leaf</tissue>
    </source>
</reference>
<dbReference type="CDD" id="cd00167">
    <property type="entry name" value="SANT"/>
    <property type="match status" value="1"/>
</dbReference>
<dbReference type="GO" id="GO:0003700">
    <property type="term" value="F:DNA-binding transcription factor activity"/>
    <property type="evidence" value="ECO:0007669"/>
    <property type="project" value="InterPro"/>
</dbReference>
<evidence type="ECO:0000313" key="7">
    <source>
        <dbReference type="EMBL" id="KAE8008483.1"/>
    </source>
</evidence>
<dbReference type="InterPro" id="IPR017884">
    <property type="entry name" value="SANT_dom"/>
</dbReference>
<dbReference type="Gene3D" id="1.10.10.60">
    <property type="entry name" value="Homeodomain-like"/>
    <property type="match status" value="1"/>
</dbReference>
<proteinExistence type="predicted"/>
<dbReference type="Proteomes" id="UP000327013">
    <property type="component" value="Chromosome 2"/>
</dbReference>
<feature type="domain" description="Myb-like" evidence="5">
    <location>
        <begin position="7"/>
        <end position="61"/>
    </location>
</feature>
<keyword evidence="8" id="KW-1185">Reference proteome</keyword>
<dbReference type="AlphaFoldDB" id="A0A5N6QQR1"/>
<evidence type="ECO:0000256" key="3">
    <source>
        <dbReference type="ARBA" id="ARBA00023163"/>
    </source>
</evidence>
<dbReference type="FunFam" id="1.10.10.60:FF:000154">
    <property type="entry name" value="Transcription factor SRM1"/>
    <property type="match status" value="1"/>
</dbReference>
<evidence type="ECO:0000256" key="2">
    <source>
        <dbReference type="ARBA" id="ARBA00023015"/>
    </source>
</evidence>
<comment type="subcellular location">
    <subcellularLocation>
        <location evidence="1">Nucleus</location>
    </subcellularLocation>
</comment>
<dbReference type="SMART" id="SM00717">
    <property type="entry name" value="SANT"/>
    <property type="match status" value="1"/>
</dbReference>
<protein>
    <submittedName>
        <fullName evidence="7">Uncharacterized protein</fullName>
    </submittedName>
</protein>
<evidence type="ECO:0000259" key="5">
    <source>
        <dbReference type="PROSITE" id="PS50090"/>
    </source>
</evidence>
<keyword evidence="4" id="KW-0539">Nucleus</keyword>
<dbReference type="PROSITE" id="PS51293">
    <property type="entry name" value="SANT"/>
    <property type="match status" value="1"/>
</dbReference>
<dbReference type="EMBL" id="CM017322">
    <property type="protein sequence ID" value="KAE8008483.1"/>
    <property type="molecule type" value="Genomic_DNA"/>
</dbReference>
<evidence type="ECO:0000313" key="8">
    <source>
        <dbReference type="Proteomes" id="UP000327013"/>
    </source>
</evidence>
<evidence type="ECO:0000256" key="1">
    <source>
        <dbReference type="ARBA" id="ARBA00004123"/>
    </source>
</evidence>
<dbReference type="PROSITE" id="PS50090">
    <property type="entry name" value="MYB_LIKE"/>
    <property type="match status" value="1"/>
</dbReference>
<dbReference type="InterPro" id="IPR044636">
    <property type="entry name" value="RADIALIS-like"/>
</dbReference>
<keyword evidence="2" id="KW-0805">Transcription regulation</keyword>
<dbReference type="PANTHER" id="PTHR43952:SF75">
    <property type="entry name" value="PROTEIN RADIALIS-LIKE 6"/>
    <property type="match status" value="1"/>
</dbReference>
<sequence>MASSSLSKQSSSSSWTAEQNKRFEKALALYDKETSDRWQNVAKAVGGKTAEEVKRHYEILLEDLRHIESGRVPIPKYRSNGSSNNLEEEESWALPCCSRPLEFLAPQKWNKPLPISDVR</sequence>
<dbReference type="PANTHER" id="PTHR43952">
    <property type="entry name" value="MYB FAMILY TRANSCRIPTION FACTOR-RELATED"/>
    <property type="match status" value="1"/>
</dbReference>
<evidence type="ECO:0000256" key="4">
    <source>
        <dbReference type="ARBA" id="ARBA00023242"/>
    </source>
</evidence>
<evidence type="ECO:0000259" key="6">
    <source>
        <dbReference type="PROSITE" id="PS51293"/>
    </source>
</evidence>
<dbReference type="InterPro" id="IPR009057">
    <property type="entry name" value="Homeodomain-like_sf"/>
</dbReference>
<dbReference type="Pfam" id="PF00249">
    <property type="entry name" value="Myb_DNA-binding"/>
    <property type="match status" value="1"/>
</dbReference>
<dbReference type="InterPro" id="IPR001005">
    <property type="entry name" value="SANT/Myb"/>
</dbReference>
<accession>A0A5N6QQR1</accession>
<feature type="domain" description="SANT" evidence="6">
    <location>
        <begin position="10"/>
        <end position="65"/>
    </location>
</feature>
<dbReference type="OrthoDB" id="118550at2759"/>
<dbReference type="SUPFAM" id="SSF46689">
    <property type="entry name" value="Homeodomain-like"/>
    <property type="match status" value="1"/>
</dbReference>
<gene>
    <name evidence="7" type="ORF">FH972_004989</name>
</gene>
<organism evidence="7 8">
    <name type="scientific">Carpinus fangiana</name>
    <dbReference type="NCBI Taxonomy" id="176857"/>
    <lineage>
        <taxon>Eukaryota</taxon>
        <taxon>Viridiplantae</taxon>
        <taxon>Streptophyta</taxon>
        <taxon>Embryophyta</taxon>
        <taxon>Tracheophyta</taxon>
        <taxon>Spermatophyta</taxon>
        <taxon>Magnoliopsida</taxon>
        <taxon>eudicotyledons</taxon>
        <taxon>Gunneridae</taxon>
        <taxon>Pentapetalae</taxon>
        <taxon>rosids</taxon>
        <taxon>fabids</taxon>
        <taxon>Fagales</taxon>
        <taxon>Betulaceae</taxon>
        <taxon>Carpinus</taxon>
    </lineage>
</organism>
<dbReference type="GO" id="GO:0005634">
    <property type="term" value="C:nucleus"/>
    <property type="evidence" value="ECO:0007669"/>
    <property type="project" value="UniProtKB-SubCell"/>
</dbReference>